<dbReference type="EMBL" id="CH988672">
    <property type="protein sequence ID" value="EDX16103.1"/>
    <property type="molecule type" value="Genomic_DNA"/>
</dbReference>
<gene>
    <name evidence="2" type="primary">Dsim\GD18706</name>
    <name evidence="2" type="ORF">Dsim_GD18706</name>
</gene>
<keyword evidence="3" id="KW-1185">Reference proteome</keyword>
<evidence type="ECO:0000256" key="1">
    <source>
        <dbReference type="SAM" id="MobiDB-lite"/>
    </source>
</evidence>
<dbReference type="HOGENOM" id="CLU_3016474_0_0_1"/>
<reference evidence="2 3" key="1">
    <citation type="journal article" date="2007" name="Nature">
        <title>Evolution of genes and genomes on the Drosophila phylogeny.</title>
        <authorList>
            <consortium name="Drosophila 12 Genomes Consortium"/>
            <person name="Clark A.G."/>
            <person name="Eisen M.B."/>
            <person name="Smith D.R."/>
            <person name="Bergman C.M."/>
            <person name="Oliver B."/>
            <person name="Markow T.A."/>
            <person name="Kaufman T.C."/>
            <person name="Kellis M."/>
            <person name="Gelbart W."/>
            <person name="Iyer V.N."/>
            <person name="Pollard D.A."/>
            <person name="Sackton T.B."/>
            <person name="Larracuente A.M."/>
            <person name="Singh N.D."/>
            <person name="Abad J.P."/>
            <person name="Abt D.N."/>
            <person name="Adryan B."/>
            <person name="Aguade M."/>
            <person name="Akashi H."/>
            <person name="Anderson W.W."/>
            <person name="Aquadro C.F."/>
            <person name="Ardell D.H."/>
            <person name="Arguello R."/>
            <person name="Artieri C.G."/>
            <person name="Barbash D.A."/>
            <person name="Barker D."/>
            <person name="Barsanti P."/>
            <person name="Batterham P."/>
            <person name="Batzoglou S."/>
            <person name="Begun D."/>
            <person name="Bhutkar A."/>
            <person name="Blanco E."/>
            <person name="Bosak S.A."/>
            <person name="Bradley R.K."/>
            <person name="Brand A.D."/>
            <person name="Brent M.R."/>
            <person name="Brooks A.N."/>
            <person name="Brown R.H."/>
            <person name="Butlin R.K."/>
            <person name="Caggese C."/>
            <person name="Calvi B.R."/>
            <person name="Bernardo de Carvalho A."/>
            <person name="Caspi A."/>
            <person name="Castrezana S."/>
            <person name="Celniker S.E."/>
            <person name="Chang J.L."/>
            <person name="Chapple C."/>
            <person name="Chatterji S."/>
            <person name="Chinwalla A."/>
            <person name="Civetta A."/>
            <person name="Clifton S.W."/>
            <person name="Comeron J.M."/>
            <person name="Costello J.C."/>
            <person name="Coyne J.A."/>
            <person name="Daub J."/>
            <person name="David R.G."/>
            <person name="Delcher A.L."/>
            <person name="Delehaunty K."/>
            <person name="Do C.B."/>
            <person name="Ebling H."/>
            <person name="Edwards K."/>
            <person name="Eickbush T."/>
            <person name="Evans J.D."/>
            <person name="Filipski A."/>
            <person name="Findeiss S."/>
            <person name="Freyhult E."/>
            <person name="Fulton L."/>
            <person name="Fulton R."/>
            <person name="Garcia A.C."/>
            <person name="Gardiner A."/>
            <person name="Garfield D.A."/>
            <person name="Garvin B.E."/>
            <person name="Gibson G."/>
            <person name="Gilbert D."/>
            <person name="Gnerre S."/>
            <person name="Godfrey J."/>
            <person name="Good R."/>
            <person name="Gotea V."/>
            <person name="Gravely B."/>
            <person name="Greenberg A.J."/>
            <person name="Griffiths-Jones S."/>
            <person name="Gross S."/>
            <person name="Guigo R."/>
            <person name="Gustafson E.A."/>
            <person name="Haerty W."/>
            <person name="Hahn M.W."/>
            <person name="Halligan D.L."/>
            <person name="Halpern A.L."/>
            <person name="Halter G.M."/>
            <person name="Han M.V."/>
            <person name="Heger A."/>
            <person name="Hillier L."/>
            <person name="Hinrichs A.S."/>
            <person name="Holmes I."/>
            <person name="Hoskins R.A."/>
            <person name="Hubisz M.J."/>
            <person name="Hultmark D."/>
            <person name="Huntley M.A."/>
            <person name="Jaffe D.B."/>
            <person name="Jagadeeshan S."/>
            <person name="Jeck W.R."/>
            <person name="Johnson J."/>
            <person name="Jones C.D."/>
            <person name="Jordan W.C."/>
            <person name="Karpen G.H."/>
            <person name="Kataoka E."/>
            <person name="Keightley P.D."/>
            <person name="Kheradpour P."/>
            <person name="Kirkness E.F."/>
            <person name="Koerich L.B."/>
            <person name="Kristiansen K."/>
            <person name="Kudrna D."/>
            <person name="Kulathinal R.J."/>
            <person name="Kumar S."/>
            <person name="Kwok R."/>
            <person name="Lander E."/>
            <person name="Langley C.H."/>
            <person name="Lapoint R."/>
            <person name="Lazzaro B.P."/>
            <person name="Lee S.J."/>
            <person name="Levesque L."/>
            <person name="Li R."/>
            <person name="Lin C.F."/>
            <person name="Lin M.F."/>
            <person name="Lindblad-Toh K."/>
            <person name="Llopart A."/>
            <person name="Long M."/>
            <person name="Low L."/>
            <person name="Lozovsky E."/>
            <person name="Lu J."/>
            <person name="Luo M."/>
            <person name="Machado C.A."/>
            <person name="Makalowski W."/>
            <person name="Marzo M."/>
            <person name="Matsuda M."/>
            <person name="Matzkin L."/>
            <person name="McAllister B."/>
            <person name="McBride C.S."/>
            <person name="McKernan B."/>
            <person name="McKernan K."/>
            <person name="Mendez-Lago M."/>
            <person name="Minx P."/>
            <person name="Mollenhauer M.U."/>
            <person name="Montooth K."/>
            <person name="Mount S.M."/>
            <person name="Mu X."/>
            <person name="Myers E."/>
            <person name="Negre B."/>
            <person name="Newfeld S."/>
            <person name="Nielsen R."/>
            <person name="Noor M.A."/>
            <person name="O'Grady P."/>
            <person name="Pachter L."/>
            <person name="Papaceit M."/>
            <person name="Parisi M.J."/>
            <person name="Parisi M."/>
            <person name="Parts L."/>
            <person name="Pedersen J.S."/>
            <person name="Pesole G."/>
            <person name="Phillippy A.M."/>
            <person name="Ponting C.P."/>
            <person name="Pop M."/>
            <person name="Porcelli D."/>
            <person name="Powell J.R."/>
            <person name="Prohaska S."/>
            <person name="Pruitt K."/>
            <person name="Puig M."/>
            <person name="Quesneville H."/>
            <person name="Ram K.R."/>
            <person name="Rand D."/>
            <person name="Rasmussen M.D."/>
            <person name="Reed L.K."/>
            <person name="Reenan R."/>
            <person name="Reily A."/>
            <person name="Remington K.A."/>
            <person name="Rieger T.T."/>
            <person name="Ritchie M.G."/>
            <person name="Robin C."/>
            <person name="Rogers Y.H."/>
            <person name="Rohde C."/>
            <person name="Rozas J."/>
            <person name="Rubenfield M.J."/>
            <person name="Ruiz A."/>
            <person name="Russo S."/>
            <person name="Salzberg S.L."/>
            <person name="Sanchez-Gracia A."/>
            <person name="Saranga D.J."/>
            <person name="Sato H."/>
            <person name="Schaeffer S.W."/>
            <person name="Schatz M.C."/>
            <person name="Schlenke T."/>
            <person name="Schwartz R."/>
            <person name="Segarra C."/>
            <person name="Singh R.S."/>
            <person name="Sirot L."/>
            <person name="Sirota M."/>
            <person name="Sisneros N.B."/>
            <person name="Smith C.D."/>
            <person name="Smith T.F."/>
            <person name="Spieth J."/>
            <person name="Stage D.E."/>
            <person name="Stark A."/>
            <person name="Stephan W."/>
            <person name="Strausberg R.L."/>
            <person name="Strempel S."/>
            <person name="Sturgill D."/>
            <person name="Sutton G."/>
            <person name="Sutton G.G."/>
            <person name="Tao W."/>
            <person name="Teichmann S."/>
            <person name="Tobari Y.N."/>
            <person name="Tomimura Y."/>
            <person name="Tsolas J.M."/>
            <person name="Valente V.L."/>
            <person name="Venter E."/>
            <person name="Venter J.C."/>
            <person name="Vicario S."/>
            <person name="Vieira F.G."/>
            <person name="Vilella A.J."/>
            <person name="Villasante A."/>
            <person name="Walenz B."/>
            <person name="Wang J."/>
            <person name="Wasserman M."/>
            <person name="Watts T."/>
            <person name="Wilson D."/>
            <person name="Wilson R.K."/>
            <person name="Wing R.A."/>
            <person name="Wolfner M.F."/>
            <person name="Wong A."/>
            <person name="Wong G.K."/>
            <person name="Wu C.I."/>
            <person name="Wu G."/>
            <person name="Yamamoto D."/>
            <person name="Yang H.P."/>
            <person name="Yang S.P."/>
            <person name="Yorke J.A."/>
            <person name="Yoshida K."/>
            <person name="Zdobnov E."/>
            <person name="Zhang P."/>
            <person name="Zhang Y."/>
            <person name="Zimin A.V."/>
            <person name="Baldwin J."/>
            <person name="Abdouelleil A."/>
            <person name="Abdulkadir J."/>
            <person name="Abebe A."/>
            <person name="Abera B."/>
            <person name="Abreu J."/>
            <person name="Acer S.C."/>
            <person name="Aftuck L."/>
            <person name="Alexander A."/>
            <person name="An P."/>
            <person name="Anderson E."/>
            <person name="Anderson S."/>
            <person name="Arachi H."/>
            <person name="Azer M."/>
            <person name="Bachantsang P."/>
            <person name="Barry A."/>
            <person name="Bayul T."/>
            <person name="Berlin A."/>
            <person name="Bessette D."/>
            <person name="Bloom T."/>
            <person name="Blye J."/>
            <person name="Boguslavskiy L."/>
            <person name="Bonnet C."/>
            <person name="Boukhgalter B."/>
            <person name="Bourzgui I."/>
            <person name="Brown A."/>
            <person name="Cahill P."/>
            <person name="Channer S."/>
            <person name="Cheshatsang Y."/>
            <person name="Chuda L."/>
            <person name="Citroen M."/>
            <person name="Collymore A."/>
            <person name="Cooke P."/>
            <person name="Costello M."/>
            <person name="D'Aco K."/>
            <person name="Daza R."/>
            <person name="De Haan G."/>
            <person name="DeGray S."/>
            <person name="DeMaso C."/>
            <person name="Dhargay N."/>
            <person name="Dooley K."/>
            <person name="Dooley E."/>
            <person name="Doricent M."/>
            <person name="Dorje P."/>
            <person name="Dorjee K."/>
            <person name="Dupes A."/>
            <person name="Elong R."/>
            <person name="Falk J."/>
            <person name="Farina A."/>
            <person name="Faro S."/>
            <person name="Ferguson D."/>
            <person name="Fisher S."/>
            <person name="Foley C.D."/>
            <person name="Franke A."/>
            <person name="Friedrich D."/>
            <person name="Gadbois L."/>
            <person name="Gearin G."/>
            <person name="Gearin C.R."/>
            <person name="Giannoukos G."/>
            <person name="Goode T."/>
            <person name="Graham J."/>
            <person name="Grandbois E."/>
            <person name="Grewal S."/>
            <person name="Gyaltsen K."/>
            <person name="Hafez N."/>
            <person name="Hagos B."/>
            <person name="Hall J."/>
            <person name="Henson C."/>
            <person name="Hollinger A."/>
            <person name="Honan T."/>
            <person name="Huard M.D."/>
            <person name="Hughes L."/>
            <person name="Hurhula B."/>
            <person name="Husby M.E."/>
            <person name="Kamat A."/>
            <person name="Kanga B."/>
            <person name="Kashin S."/>
            <person name="Khazanovich D."/>
            <person name="Kisner P."/>
            <person name="Lance K."/>
            <person name="Lara M."/>
            <person name="Lee W."/>
            <person name="Lennon N."/>
            <person name="Letendre F."/>
            <person name="LeVine R."/>
            <person name="Lipovsky A."/>
            <person name="Liu X."/>
            <person name="Liu J."/>
            <person name="Liu S."/>
            <person name="Lokyitsang T."/>
            <person name="Lokyitsang Y."/>
            <person name="Lubonja R."/>
            <person name="Lui A."/>
            <person name="MacDonald P."/>
            <person name="Magnisalis V."/>
            <person name="Maru K."/>
            <person name="Matthews C."/>
            <person name="McCusker W."/>
            <person name="McDonough S."/>
            <person name="Mehta T."/>
            <person name="Meldrim J."/>
            <person name="Meneus L."/>
            <person name="Mihai O."/>
            <person name="Mihalev A."/>
            <person name="Mihova T."/>
            <person name="Mittelman R."/>
            <person name="Mlenga V."/>
            <person name="Montmayeur A."/>
            <person name="Mulrain L."/>
            <person name="Navidi A."/>
            <person name="Naylor J."/>
            <person name="Negash T."/>
            <person name="Nguyen T."/>
            <person name="Nguyen N."/>
            <person name="Nicol R."/>
            <person name="Norbu C."/>
            <person name="Norbu N."/>
            <person name="Novod N."/>
            <person name="O'Neill B."/>
            <person name="Osman S."/>
            <person name="Markiewicz E."/>
            <person name="Oyono O.L."/>
            <person name="Patti C."/>
            <person name="Phunkhang P."/>
            <person name="Pierre F."/>
            <person name="Priest M."/>
            <person name="Raghuraman S."/>
            <person name="Rege F."/>
            <person name="Reyes R."/>
            <person name="Rise C."/>
            <person name="Rogov P."/>
            <person name="Ross K."/>
            <person name="Ryan E."/>
            <person name="Settipalli S."/>
            <person name="Shea T."/>
            <person name="Sherpa N."/>
            <person name="Shi L."/>
            <person name="Shih D."/>
            <person name="Sparrow T."/>
            <person name="Spaulding J."/>
            <person name="Stalker J."/>
            <person name="Stange-Thomann N."/>
            <person name="Stavropoulos S."/>
            <person name="Stone C."/>
            <person name="Strader C."/>
            <person name="Tesfaye S."/>
            <person name="Thomson T."/>
            <person name="Thoulutsang Y."/>
            <person name="Thoulutsang D."/>
            <person name="Topham K."/>
            <person name="Topping I."/>
            <person name="Tsamla T."/>
            <person name="Vassiliev H."/>
            <person name="Vo A."/>
            <person name="Wangchuk T."/>
            <person name="Wangdi T."/>
            <person name="Weiand M."/>
            <person name="Wilkinson J."/>
            <person name="Wilson A."/>
            <person name="Yadav S."/>
            <person name="Young G."/>
            <person name="Yu Q."/>
            <person name="Zembek L."/>
            <person name="Zhong D."/>
            <person name="Zimmer A."/>
            <person name="Zwirko Z."/>
            <person name="Jaffe D.B."/>
            <person name="Alvarez P."/>
            <person name="Brockman W."/>
            <person name="Butler J."/>
            <person name="Chin C."/>
            <person name="Gnerre S."/>
            <person name="Grabherr M."/>
            <person name="Kleber M."/>
            <person name="Mauceli E."/>
            <person name="MacCallum I."/>
        </authorList>
    </citation>
    <scope>NUCLEOTIDE SEQUENCE [LARGE SCALE GENOMIC DNA]</scope>
    <source>
        <strain evidence="3">white501</strain>
    </source>
</reference>
<proteinExistence type="predicted"/>
<accession>B4NVL3</accession>
<evidence type="ECO:0000313" key="2">
    <source>
        <dbReference type="EMBL" id="EDX16103.1"/>
    </source>
</evidence>
<feature type="region of interest" description="Disordered" evidence="1">
    <location>
        <begin position="1"/>
        <end position="22"/>
    </location>
</feature>
<organism evidence="2 3">
    <name type="scientific">Drosophila simulans</name>
    <name type="common">Fruit fly</name>
    <dbReference type="NCBI Taxonomy" id="7240"/>
    <lineage>
        <taxon>Eukaryota</taxon>
        <taxon>Metazoa</taxon>
        <taxon>Ecdysozoa</taxon>
        <taxon>Arthropoda</taxon>
        <taxon>Hexapoda</taxon>
        <taxon>Insecta</taxon>
        <taxon>Pterygota</taxon>
        <taxon>Neoptera</taxon>
        <taxon>Endopterygota</taxon>
        <taxon>Diptera</taxon>
        <taxon>Brachycera</taxon>
        <taxon>Muscomorpha</taxon>
        <taxon>Ephydroidea</taxon>
        <taxon>Drosophilidae</taxon>
        <taxon>Drosophila</taxon>
        <taxon>Sophophora</taxon>
    </lineage>
</organism>
<sequence>MVVTIVTSPHKKTGRVVPPKSTPVADKSRFVSRFFYCESERADDRRISGAHRGAQI</sequence>
<evidence type="ECO:0000313" key="3">
    <source>
        <dbReference type="Proteomes" id="UP000000304"/>
    </source>
</evidence>
<name>B4NVL3_DROSI</name>
<dbReference type="Proteomes" id="UP000000304">
    <property type="component" value="Unassembled WGS sequence"/>
</dbReference>
<protein>
    <submittedName>
        <fullName evidence="2">GD18706</fullName>
    </submittedName>
</protein>
<dbReference type="AlphaFoldDB" id="B4NVL3"/>